<protein>
    <submittedName>
        <fullName evidence="2">Uncharacterized protein</fullName>
    </submittedName>
</protein>
<keyword evidence="3" id="KW-1185">Reference proteome</keyword>
<gene>
    <name evidence="2" type="ORF">HYPSUDRAFT_209808</name>
</gene>
<feature type="region of interest" description="Disordered" evidence="1">
    <location>
        <begin position="1"/>
        <end position="97"/>
    </location>
</feature>
<dbReference type="Proteomes" id="UP000054270">
    <property type="component" value="Unassembled WGS sequence"/>
</dbReference>
<feature type="compositionally biased region" description="Low complexity" evidence="1">
    <location>
        <begin position="69"/>
        <end position="81"/>
    </location>
</feature>
<proteinExistence type="predicted"/>
<feature type="region of interest" description="Disordered" evidence="1">
    <location>
        <begin position="125"/>
        <end position="170"/>
    </location>
</feature>
<feature type="compositionally biased region" description="Polar residues" evidence="1">
    <location>
        <begin position="125"/>
        <end position="138"/>
    </location>
</feature>
<reference evidence="3" key="1">
    <citation type="submission" date="2014-04" db="EMBL/GenBank/DDBJ databases">
        <title>Evolutionary Origins and Diversification of the Mycorrhizal Mutualists.</title>
        <authorList>
            <consortium name="DOE Joint Genome Institute"/>
            <consortium name="Mycorrhizal Genomics Consortium"/>
            <person name="Kohler A."/>
            <person name="Kuo A."/>
            <person name="Nagy L.G."/>
            <person name="Floudas D."/>
            <person name="Copeland A."/>
            <person name="Barry K.W."/>
            <person name="Cichocki N."/>
            <person name="Veneault-Fourrey C."/>
            <person name="LaButti K."/>
            <person name="Lindquist E.A."/>
            <person name="Lipzen A."/>
            <person name="Lundell T."/>
            <person name="Morin E."/>
            <person name="Murat C."/>
            <person name="Riley R."/>
            <person name="Ohm R."/>
            <person name="Sun H."/>
            <person name="Tunlid A."/>
            <person name="Henrissat B."/>
            <person name="Grigoriev I.V."/>
            <person name="Hibbett D.S."/>
            <person name="Martin F."/>
        </authorList>
    </citation>
    <scope>NUCLEOTIDE SEQUENCE [LARGE SCALE GENOMIC DNA]</scope>
    <source>
        <strain evidence="3">FD-334 SS-4</strain>
    </source>
</reference>
<dbReference type="AlphaFoldDB" id="A0A0D2LQP6"/>
<organism evidence="2 3">
    <name type="scientific">Hypholoma sublateritium (strain FD-334 SS-4)</name>
    <dbReference type="NCBI Taxonomy" id="945553"/>
    <lineage>
        <taxon>Eukaryota</taxon>
        <taxon>Fungi</taxon>
        <taxon>Dikarya</taxon>
        <taxon>Basidiomycota</taxon>
        <taxon>Agaricomycotina</taxon>
        <taxon>Agaricomycetes</taxon>
        <taxon>Agaricomycetidae</taxon>
        <taxon>Agaricales</taxon>
        <taxon>Agaricineae</taxon>
        <taxon>Strophariaceae</taxon>
        <taxon>Hypholoma</taxon>
    </lineage>
</organism>
<name>A0A0D2LQP6_HYPSF</name>
<dbReference type="EMBL" id="KN817783">
    <property type="protein sequence ID" value="KJA13128.1"/>
    <property type="molecule type" value="Genomic_DNA"/>
</dbReference>
<evidence type="ECO:0000313" key="3">
    <source>
        <dbReference type="Proteomes" id="UP000054270"/>
    </source>
</evidence>
<evidence type="ECO:0000256" key="1">
    <source>
        <dbReference type="SAM" id="MobiDB-lite"/>
    </source>
</evidence>
<accession>A0A0D2LQP6</accession>
<evidence type="ECO:0000313" key="2">
    <source>
        <dbReference type="EMBL" id="KJA13128.1"/>
    </source>
</evidence>
<sequence length="170" mass="17534">MPILQIIPPTPATTQEQKAAEEAAAAQDSAADGGIPADKLPVNKVPAEVIPDIDMGNPEPMPLSDDAGDAGNADAPMADPDALADEVPSMPLPVPEDAALIANPTPMHVEPSPVLGAIAEVPQTSNAAVATPTPSTTLEVPKWLPFHKRSPSPGTRRSPRHHTPSTPPPM</sequence>
<feature type="compositionally biased region" description="Low complexity" evidence="1">
    <location>
        <begin position="12"/>
        <end position="31"/>
    </location>
</feature>